<evidence type="ECO:0000256" key="2">
    <source>
        <dbReference type="ARBA" id="ARBA00023098"/>
    </source>
</evidence>
<dbReference type="PANTHER" id="PTHR11941:SF169">
    <property type="entry name" value="(7AS)-7A-METHYL-1,5-DIOXO-2,3,5,6,7,7A-HEXAHYDRO-1H-INDENE-CARBOXYL-COA HYDROLASE"/>
    <property type="match status" value="1"/>
</dbReference>
<evidence type="ECO:0000256" key="1">
    <source>
        <dbReference type="ARBA" id="ARBA00005254"/>
    </source>
</evidence>
<keyword evidence="2" id="KW-0443">Lipid metabolism</keyword>
<dbReference type="EMBL" id="CP088295">
    <property type="protein sequence ID" value="UUY02556.1"/>
    <property type="molecule type" value="Genomic_DNA"/>
</dbReference>
<protein>
    <submittedName>
        <fullName evidence="5">Crotonase/enoyl-CoA hydratase family protein</fullName>
    </submittedName>
</protein>
<gene>
    <name evidence="5" type="ORF">LRS13_17925</name>
</gene>
<keyword evidence="3" id="KW-0456">Lyase</keyword>
<dbReference type="NCBIfam" id="NF006100">
    <property type="entry name" value="PRK08252.1"/>
    <property type="match status" value="1"/>
</dbReference>
<evidence type="ECO:0000313" key="5">
    <source>
        <dbReference type="EMBL" id="UUY02556.1"/>
    </source>
</evidence>
<evidence type="ECO:0000256" key="3">
    <source>
        <dbReference type="ARBA" id="ARBA00023239"/>
    </source>
</evidence>
<dbReference type="InterPro" id="IPR018376">
    <property type="entry name" value="Enoyl-CoA_hyd/isom_CS"/>
</dbReference>
<evidence type="ECO:0000313" key="6">
    <source>
        <dbReference type="Proteomes" id="UP001058860"/>
    </source>
</evidence>
<organism evidence="5 6">
    <name type="scientific">Svornostia abyssi</name>
    <dbReference type="NCBI Taxonomy" id="2898438"/>
    <lineage>
        <taxon>Bacteria</taxon>
        <taxon>Bacillati</taxon>
        <taxon>Actinomycetota</taxon>
        <taxon>Thermoleophilia</taxon>
        <taxon>Solirubrobacterales</taxon>
        <taxon>Baekduiaceae</taxon>
        <taxon>Svornostia</taxon>
    </lineage>
</organism>
<proteinExistence type="inferred from homology"/>
<comment type="similarity">
    <text evidence="1 4">Belongs to the enoyl-CoA hydratase/isomerase family.</text>
</comment>
<evidence type="ECO:0000256" key="4">
    <source>
        <dbReference type="RuleBase" id="RU003707"/>
    </source>
</evidence>
<dbReference type="InterPro" id="IPR001753">
    <property type="entry name" value="Enoyl-CoA_hydra/iso"/>
</dbReference>
<dbReference type="CDD" id="cd06558">
    <property type="entry name" value="crotonase-like"/>
    <property type="match status" value="1"/>
</dbReference>
<name>A0ABY5PD93_9ACTN</name>
<dbReference type="Pfam" id="PF00378">
    <property type="entry name" value="ECH_1"/>
    <property type="match status" value="1"/>
</dbReference>
<dbReference type="Proteomes" id="UP001058860">
    <property type="component" value="Chromosome"/>
</dbReference>
<dbReference type="InterPro" id="IPR014748">
    <property type="entry name" value="Enoyl-CoA_hydra_C"/>
</dbReference>
<dbReference type="SUPFAM" id="SSF52096">
    <property type="entry name" value="ClpP/crotonase"/>
    <property type="match status" value="1"/>
</dbReference>
<dbReference type="PROSITE" id="PS00166">
    <property type="entry name" value="ENOYL_COA_HYDRATASE"/>
    <property type="match status" value="1"/>
</dbReference>
<reference evidence="6" key="1">
    <citation type="submission" date="2021-11" db="EMBL/GenBank/DDBJ databases">
        <title>Cultivation dependent microbiological survey of springs from the worlds oldest radium mine currently devoted to the extraction of radon-saturated water.</title>
        <authorList>
            <person name="Kapinusova G."/>
            <person name="Smrhova T."/>
            <person name="Strejcek M."/>
            <person name="Suman J."/>
            <person name="Jani K."/>
            <person name="Pajer P."/>
            <person name="Uhlik O."/>
        </authorList>
    </citation>
    <scope>NUCLEOTIDE SEQUENCE [LARGE SCALE GENOMIC DNA]</scope>
    <source>
        <strain evidence="6">J379</strain>
    </source>
</reference>
<sequence length="256" mass="27021">MTDQPSVIVERRGRVQLITFNRPEVRNAINLEMTQTVAAALDELDADDDLAVGVVTGAGGYFSAGMDLKAFARGEFPAVPVRGFAGITQYASKKPLIAAIEGPALAGGFEIAVACDLLVCAEDSVFGLPEVKRGLVAVAGALHQLPQRLPRGVVKEIALTGVPIDAQRALQLGLVARVTPKGGALAAALELAEEIAGNAPLAVQATKEVIDLQDAWHGEEFWARQGELAGPVIISRDAQEGARAFAEKREPVWEAR</sequence>
<dbReference type="PANTHER" id="PTHR11941">
    <property type="entry name" value="ENOYL-COA HYDRATASE-RELATED"/>
    <property type="match status" value="1"/>
</dbReference>
<keyword evidence="6" id="KW-1185">Reference proteome</keyword>
<dbReference type="Gene3D" id="3.90.226.10">
    <property type="entry name" value="2-enoyl-CoA Hydratase, Chain A, domain 1"/>
    <property type="match status" value="1"/>
</dbReference>
<accession>A0ABY5PD93</accession>
<dbReference type="RefSeq" id="WP_353863083.1">
    <property type="nucleotide sequence ID" value="NZ_CP088295.1"/>
</dbReference>
<dbReference type="InterPro" id="IPR029045">
    <property type="entry name" value="ClpP/crotonase-like_dom_sf"/>
</dbReference>
<dbReference type="Gene3D" id="1.10.12.10">
    <property type="entry name" value="Lyase 2-enoyl-coa Hydratase, Chain A, domain 2"/>
    <property type="match status" value="1"/>
</dbReference>